<dbReference type="EMBL" id="CZVV01000022">
    <property type="protein sequence ID" value="CUS99043.1"/>
    <property type="molecule type" value="Genomic_DNA"/>
</dbReference>
<dbReference type="InterPro" id="IPR052918">
    <property type="entry name" value="Motility_Chemotaxis_Reg"/>
</dbReference>
<gene>
    <name evidence="3" type="ORF">JGI25_00511</name>
</gene>
<dbReference type="InterPro" id="IPR057708">
    <property type="entry name" value="DUF7948"/>
</dbReference>
<dbReference type="AlphaFoldDB" id="A0A916PB99"/>
<dbReference type="Pfam" id="PF25778">
    <property type="entry name" value="DUF7948"/>
    <property type="match status" value="1"/>
</dbReference>
<dbReference type="SUPFAM" id="SSF50998">
    <property type="entry name" value="Quinoprotein alcohol dehydrogenase-like"/>
    <property type="match status" value="1"/>
</dbReference>
<dbReference type="InterPro" id="IPR026444">
    <property type="entry name" value="Secre_tail"/>
</dbReference>
<dbReference type="InterPro" id="IPR011047">
    <property type="entry name" value="Quinoprotein_ADH-like_sf"/>
</dbReference>
<evidence type="ECO:0000313" key="3">
    <source>
        <dbReference type="EMBL" id="CUS99043.1"/>
    </source>
</evidence>
<sequence length="1076" mass="118533">MFMSDLGGVSYIIRNHSDQNQEEGRKVQWARIDLNLLDADISVQEIEYIEPLPGYTNYYLAHCPEGVLFVPSYKIVRIKNVYPGINWVWKFDDEGMLHHEFEVEPYADVSKIKLEVKWADVVLCEDGKKVKFSTPAGIIEDGEVKAYDEVGIVDIAYKSDGKLLSYDVNADIKGKLTIDPPLSRLWATYYGGSLYDRGFSITTDGNGNVFLIGYTESSTNFPLQNPGEGAYYQESFGGGSDVFILKFNNSGVRQWATYYGGSGYEEGRSIKVDSNGNVFVTGRTLSSDFPVYNPGGGAYFQGTKSTNADAFILKFDNSGVRLWATYYGGVAADEGTSIAIDANGNVFITGRTESGETFPKYNPGGGAYYQETGGTWDIFILKFNNSGQRLWATLYGGTNYDISSVFLSDPQDPCIAVDNNGNIFVTGTTISIDFPVYDPGGDVYVQKAGAGGYDAFILKFSNSGARLWATYYGGNSDDYGYSVTTDIYGNVFIVGVTQSTYFPVLNPGGNAYYQGSNNGYRDAFIAKFNNSGVLLWATYYGGNADDFGYSATTDENGNLFVTGYGWSWVFPDYNPGGGAYFDGYEGVDVFILKFNNLGVRHWATYYSGQQGEIGCSIATDPNGNIFLTGYAGNYFPTWNPGGGAYYAGFAGYEDAFILKFEGLINKTTSSGNWSNTSLWNTGAVPNFNTDVVVWHGLTLDQNAECYSLKFNNGKITTGNYSLKVYSGLIQGAGSGKFVEGNLVYPVSSTGSKRWETGQGSDYLPVGINFTSLDGSGDVTVSAIDSASQPPGGPLGNNKVLRRWFRIQQSGISSFQADVTFSYSDEDLARQGITDENSLRVFRWDGTQWVELSVTGRDISNNRITVSGVTSFSDFVISGTGDAPLPVVLKTLVARVWGRSVRLVIETSTELGGFLGFNVYRGEEFGEMKLVGSYLNDMNLRAKGGPAFGAVYEWEDRNVDFGKRYYYRVSGVNLSGERVFEKVIEVNVKELPKSFKLYQNYPNPFNPVTTIEFDIAKEADVSLEIFNLKGERVFELVRGKLEVGSYSVVVDFKDMPSGTYYYRFVEALKKAVKIFKR</sequence>
<reference evidence="3 4" key="1">
    <citation type="submission" date="2015-11" db="EMBL/GenBank/DDBJ databases">
        <authorList>
            <person name="Varghese N."/>
        </authorList>
    </citation>
    <scope>NUCLEOTIDE SEQUENCE [LARGE SCALE GENOMIC DNA]</scope>
    <source>
        <strain evidence="3 4">JGI-25</strain>
    </source>
</reference>
<evidence type="ECO:0000259" key="2">
    <source>
        <dbReference type="Pfam" id="PF25778"/>
    </source>
</evidence>
<organism evidence="3 4">
    <name type="scientific">Kryptobacter tengchongensis</name>
    <dbReference type="NCBI Taxonomy" id="1643429"/>
    <lineage>
        <taxon>Bacteria</taxon>
        <taxon>Pseudomonadati</taxon>
        <taxon>Candidatus Kryptoniota</taxon>
        <taxon>Candidatus Kryptobacter</taxon>
    </lineage>
</organism>
<dbReference type="InterPro" id="IPR010620">
    <property type="entry name" value="SBBP_repeat"/>
</dbReference>
<evidence type="ECO:0000259" key="1">
    <source>
        <dbReference type="Pfam" id="PF18962"/>
    </source>
</evidence>
<name>A0A916PB99_KRYT1</name>
<feature type="domain" description="DUF7948" evidence="2">
    <location>
        <begin position="16"/>
        <end position="180"/>
    </location>
</feature>
<comment type="caution">
    <text evidence="3">The sequence shown here is derived from an EMBL/GenBank/DDBJ whole genome shotgun (WGS) entry which is preliminary data.</text>
</comment>
<dbReference type="Proteomes" id="UP000243105">
    <property type="component" value="Unassembled WGS sequence"/>
</dbReference>
<feature type="domain" description="Secretion system C-terminal sorting" evidence="1">
    <location>
        <begin position="1000"/>
        <end position="1069"/>
    </location>
</feature>
<dbReference type="Gene3D" id="2.60.40.4070">
    <property type="match status" value="1"/>
</dbReference>
<accession>A0A916PB99</accession>
<dbReference type="Pfam" id="PF18962">
    <property type="entry name" value="Por_Secre_tail"/>
    <property type="match status" value="1"/>
</dbReference>
<evidence type="ECO:0000313" key="4">
    <source>
        <dbReference type="Proteomes" id="UP000243105"/>
    </source>
</evidence>
<proteinExistence type="predicted"/>
<dbReference type="Pfam" id="PF06739">
    <property type="entry name" value="SBBP"/>
    <property type="match status" value="7"/>
</dbReference>
<dbReference type="NCBIfam" id="TIGR04183">
    <property type="entry name" value="Por_Secre_tail"/>
    <property type="match status" value="1"/>
</dbReference>
<dbReference type="PANTHER" id="PTHR35580">
    <property type="entry name" value="CELL SURFACE GLYCOPROTEIN (S-LAYER PROTEIN)-LIKE PROTEIN"/>
    <property type="match status" value="1"/>
</dbReference>
<protein>
    <submittedName>
        <fullName evidence="3">Beta-propeller repeat-containing protein</fullName>
    </submittedName>
</protein>
<dbReference type="PANTHER" id="PTHR35580:SF1">
    <property type="entry name" value="PHYTASE-LIKE DOMAIN-CONTAINING PROTEIN"/>
    <property type="match status" value="1"/>
</dbReference>